<comment type="caution">
    <text evidence="2">The sequence shown here is derived from an EMBL/GenBank/DDBJ whole genome shotgun (WGS) entry which is preliminary data.</text>
</comment>
<feature type="compositionally biased region" description="Polar residues" evidence="1">
    <location>
        <begin position="428"/>
        <end position="442"/>
    </location>
</feature>
<keyword evidence="3" id="KW-1185">Reference proteome</keyword>
<feature type="compositionally biased region" description="Basic and acidic residues" evidence="1">
    <location>
        <begin position="47"/>
        <end position="57"/>
    </location>
</feature>
<evidence type="ECO:0000313" key="2">
    <source>
        <dbReference type="EMBL" id="KAF9414700.1"/>
    </source>
</evidence>
<protein>
    <recommendedName>
        <fullName evidence="4">Gag-like protein</fullName>
    </recommendedName>
</protein>
<feature type="region of interest" description="Disordered" evidence="1">
    <location>
        <begin position="36"/>
        <end position="65"/>
    </location>
</feature>
<feature type="compositionally biased region" description="Polar residues" evidence="1">
    <location>
        <begin position="385"/>
        <end position="398"/>
    </location>
</feature>
<accession>A0A835GET2</accession>
<feature type="region of interest" description="Disordered" evidence="1">
    <location>
        <begin position="385"/>
        <end position="470"/>
    </location>
</feature>
<evidence type="ECO:0000313" key="3">
    <source>
        <dbReference type="Proteomes" id="UP000648187"/>
    </source>
</evidence>
<reference evidence="2" key="1">
    <citation type="submission" date="2020-08" db="EMBL/GenBank/DDBJ databases">
        <title>Spodoptera exigua strain:BAW_Kor-Di-RS1 Genome sequencing and assembly.</title>
        <authorList>
            <person name="Kim J."/>
            <person name="Nam H.Y."/>
            <person name="Kwon M."/>
            <person name="Choi J.H."/>
            <person name="Cho S.R."/>
            <person name="Kim G.-H."/>
        </authorList>
    </citation>
    <scope>NUCLEOTIDE SEQUENCE</scope>
    <source>
        <strain evidence="2">BAW_Kor-Di-RS1</strain>
        <tissue evidence="2">Whole-body</tissue>
    </source>
</reference>
<organism evidence="2 3">
    <name type="scientific">Spodoptera exigua</name>
    <name type="common">Beet armyworm</name>
    <name type="synonym">Noctua fulgens</name>
    <dbReference type="NCBI Taxonomy" id="7107"/>
    <lineage>
        <taxon>Eukaryota</taxon>
        <taxon>Metazoa</taxon>
        <taxon>Ecdysozoa</taxon>
        <taxon>Arthropoda</taxon>
        <taxon>Hexapoda</taxon>
        <taxon>Insecta</taxon>
        <taxon>Pterygota</taxon>
        <taxon>Neoptera</taxon>
        <taxon>Endopterygota</taxon>
        <taxon>Lepidoptera</taxon>
        <taxon>Glossata</taxon>
        <taxon>Ditrysia</taxon>
        <taxon>Noctuoidea</taxon>
        <taxon>Noctuidae</taxon>
        <taxon>Amphipyrinae</taxon>
        <taxon>Spodoptera</taxon>
    </lineage>
</organism>
<evidence type="ECO:0000256" key="1">
    <source>
        <dbReference type="SAM" id="MobiDB-lite"/>
    </source>
</evidence>
<dbReference type="AlphaFoldDB" id="A0A835GET2"/>
<gene>
    <name evidence="2" type="ORF">HW555_007478</name>
</gene>
<feature type="compositionally biased region" description="Basic residues" evidence="1">
    <location>
        <begin position="402"/>
        <end position="411"/>
    </location>
</feature>
<name>A0A835GET2_SPOEX</name>
<evidence type="ECO:0008006" key="4">
    <source>
        <dbReference type="Google" id="ProtNLM"/>
    </source>
</evidence>
<proteinExistence type="predicted"/>
<sequence>MSTPVNNESSEECCDTPREGLEDIIQLNMEVITHQEKGSIDCEDDGNLGRKRDREDDSSGSWTVVNGRGKKVAKRQTSIDEVRCSNEDEKVEICIYNNEKFPKQFALARLFKTNGIMGIIHVKYMNPYKLMVTFDNESNAEKMMNCKTFIDMGWRSQKSWEVAVSYGIIRDIELDLSIEEFLNNVSCDVKILSARRPNRRCNTNECSDKDSNANGWTASESLRICFKGAHVPSHVNIFGMRAKVDRYILPVTQCSKCWRFGHIAKMCKSTKVICPKCGGKHENCDTTSFVCVNCKANHLALDKQCPIYLKEKRLRQLMNEFNCTYRKALLLYVPPSPTPSSQVNNITLTEKHNDNISQESIRPVQVCNEKITYADITKSVVSLSTQKQSPTLHSNPQPKQKLAQHKKRKQSRPSATTAAGDMDCDSEASCTTSFTSEEQGISSLPDKPNKSSAHRRTPSDPDTTIAADSHIPQIIIPQHISSKFKPKAYWSPDLSKSVAVRRLALANFRRNPTPQNYTFLQEKIQESQRMTRKARGVSFRAFCSNIDSSTSASDMWRKMRWVKGRKSKYQHTDSSLAEKLLNDLTPDYVSPPQPCFQSYNCKLEASITIHELENSVKSKDTAPGCDEISFSMIKNLPDIDEEFADFHKVYTDGSKTKSGCGAAVWDPQMNMSVKLAIDSDISIMHTELIAIAEALSYW</sequence>
<dbReference type="Proteomes" id="UP000648187">
    <property type="component" value="Unassembled WGS sequence"/>
</dbReference>
<dbReference type="EMBL" id="JACKWZ010000127">
    <property type="protein sequence ID" value="KAF9414700.1"/>
    <property type="molecule type" value="Genomic_DNA"/>
</dbReference>